<protein>
    <submittedName>
        <fullName evidence="7">Putative carboxylesterase</fullName>
    </submittedName>
</protein>
<evidence type="ECO:0000259" key="5">
    <source>
        <dbReference type="Pfam" id="PF00561"/>
    </source>
</evidence>
<accession>M0QM39</accession>
<dbReference type="InterPro" id="IPR000073">
    <property type="entry name" value="AB_hydrolase_1"/>
</dbReference>
<feature type="compositionally biased region" description="Low complexity" evidence="4">
    <location>
        <begin position="457"/>
        <end position="471"/>
    </location>
</feature>
<dbReference type="InterPro" id="IPR013595">
    <property type="entry name" value="Pept_S33_TAP-like_C"/>
</dbReference>
<dbReference type="SUPFAM" id="SSF53474">
    <property type="entry name" value="alpha/beta-Hydrolases"/>
    <property type="match status" value="1"/>
</dbReference>
<dbReference type="OrthoDB" id="3252468at2"/>
<keyword evidence="8" id="KW-1185">Reference proteome</keyword>
<keyword evidence="2" id="KW-0732">Signal</keyword>
<dbReference type="AlphaFoldDB" id="M0QM39"/>
<dbReference type="GO" id="GO:0016787">
    <property type="term" value="F:hydrolase activity"/>
    <property type="evidence" value="ECO:0007669"/>
    <property type="project" value="UniProtKB-KW"/>
</dbReference>
<dbReference type="Gene3D" id="3.40.50.1820">
    <property type="entry name" value="alpha/beta hydrolase"/>
    <property type="match status" value="1"/>
</dbReference>
<sequence length="564" mass="58629">MPGCPPPTGAAPAVRRHRFALRRRRWSVTGATLVTALAVAGCATVPDSSPAATSGPSITERQTAAPVIPIEWKACGGTGDVDDPAIARRLQCGTLSVPVRQSDPSAGTFSVAVARLAAGGPTRRGSVVINPGGPGASGVDHLIGDAENLAGQTFAGEFDVVAFDPRGVGRSEPVVRCRTDAERDAERATDYGDRSPGGVARVEDHLRDVVAGCREHTPAALLTSVGTSHVVDDLEVLRAALGDERLTYVGFSYGSRIGLEYQRRHPDRVRALVSDGPVDPDADPIGASTAQAAAFQRVFDAFARDCATAPDCPLADRPAGALAAYHRLVRPLVTRPVPAGAGRVLTQADSETATSAALYQRSLWPVLRLALRRLADGDGTLLLALADRYEGRGDDGRYDNSQDAFTAIRCADDPRLPDRAAYDRLDGDLRRAAPYRDDGRGTGRGVLSICAFWPESGAGSPATVPSSSAPSDTARSNSAPPGNDPSNAGPAGGAVAGRGLMIATTDDPATPYATGRDLARSTDSVLVTVKGAGHTASLRGDACVDRVVNDYVVRLTLPPAALTC</sequence>
<evidence type="ECO:0000256" key="1">
    <source>
        <dbReference type="ARBA" id="ARBA00010088"/>
    </source>
</evidence>
<gene>
    <name evidence="7" type="ORF">GS4_25_00500</name>
</gene>
<dbReference type="eggNOG" id="COG0596">
    <property type="taxonomic scope" value="Bacteria"/>
</dbReference>
<evidence type="ECO:0000313" key="8">
    <source>
        <dbReference type="Proteomes" id="UP000011666"/>
    </source>
</evidence>
<dbReference type="EMBL" id="BANX01000025">
    <property type="protein sequence ID" value="GAC69479.1"/>
    <property type="molecule type" value="Genomic_DNA"/>
</dbReference>
<evidence type="ECO:0000259" key="6">
    <source>
        <dbReference type="Pfam" id="PF08386"/>
    </source>
</evidence>
<evidence type="ECO:0000313" key="7">
    <source>
        <dbReference type="EMBL" id="GAC69479.1"/>
    </source>
</evidence>
<dbReference type="Pfam" id="PF00561">
    <property type="entry name" value="Abhydrolase_1"/>
    <property type="match status" value="1"/>
</dbReference>
<dbReference type="InterPro" id="IPR051601">
    <property type="entry name" value="Serine_prot/Carboxylest_S33"/>
</dbReference>
<dbReference type="InterPro" id="IPR029058">
    <property type="entry name" value="AB_hydrolase_fold"/>
</dbReference>
<feature type="region of interest" description="Disordered" evidence="4">
    <location>
        <begin position="457"/>
        <end position="495"/>
    </location>
</feature>
<feature type="domain" description="Peptidase S33 tripeptidyl aminopeptidase-like C-terminal" evidence="6">
    <location>
        <begin position="496"/>
        <end position="564"/>
    </location>
</feature>
<feature type="compositionally biased region" description="Polar residues" evidence="4">
    <location>
        <begin position="473"/>
        <end position="486"/>
    </location>
</feature>
<dbReference type="PANTHER" id="PTHR43248:SF29">
    <property type="entry name" value="TRIPEPTIDYL AMINOPEPTIDASE"/>
    <property type="match status" value="1"/>
</dbReference>
<dbReference type="PANTHER" id="PTHR43248">
    <property type="entry name" value="2-SUCCINYL-6-HYDROXY-2,4-CYCLOHEXADIENE-1-CARBOXYLATE SYNTHASE"/>
    <property type="match status" value="1"/>
</dbReference>
<evidence type="ECO:0000256" key="3">
    <source>
        <dbReference type="ARBA" id="ARBA00022801"/>
    </source>
</evidence>
<feature type="domain" description="AB hydrolase-1" evidence="5">
    <location>
        <begin position="127"/>
        <end position="352"/>
    </location>
</feature>
<comment type="similarity">
    <text evidence="1">Belongs to the peptidase S33 family.</text>
</comment>
<dbReference type="Pfam" id="PF08386">
    <property type="entry name" value="Abhydrolase_4"/>
    <property type="match status" value="1"/>
</dbReference>
<evidence type="ECO:0000256" key="4">
    <source>
        <dbReference type="SAM" id="MobiDB-lite"/>
    </source>
</evidence>
<organism evidence="7 8">
    <name type="scientific">Gordonia soli NBRC 108243</name>
    <dbReference type="NCBI Taxonomy" id="1223545"/>
    <lineage>
        <taxon>Bacteria</taxon>
        <taxon>Bacillati</taxon>
        <taxon>Actinomycetota</taxon>
        <taxon>Actinomycetes</taxon>
        <taxon>Mycobacteriales</taxon>
        <taxon>Gordoniaceae</taxon>
        <taxon>Gordonia</taxon>
    </lineage>
</organism>
<keyword evidence="3" id="KW-0378">Hydrolase</keyword>
<name>M0QM39_9ACTN</name>
<proteinExistence type="inferred from homology"/>
<comment type="caution">
    <text evidence="7">The sequence shown here is derived from an EMBL/GenBank/DDBJ whole genome shotgun (WGS) entry which is preliminary data.</text>
</comment>
<dbReference type="Proteomes" id="UP000011666">
    <property type="component" value="Unassembled WGS sequence"/>
</dbReference>
<evidence type="ECO:0000256" key="2">
    <source>
        <dbReference type="ARBA" id="ARBA00022729"/>
    </source>
</evidence>
<dbReference type="RefSeq" id="WP_007622587.1">
    <property type="nucleotide sequence ID" value="NZ_BANX01000025.1"/>
</dbReference>
<reference evidence="7 8" key="1">
    <citation type="submission" date="2013-01" db="EMBL/GenBank/DDBJ databases">
        <title>Whole genome shotgun sequence of Gordonia soli NBRC 108243.</title>
        <authorList>
            <person name="Isaki-Nakamura S."/>
            <person name="Hosoyama A."/>
            <person name="Tsuchikane K."/>
            <person name="Ando Y."/>
            <person name="Baba S."/>
            <person name="Ohji S."/>
            <person name="Hamada M."/>
            <person name="Tamura T."/>
            <person name="Yamazoe A."/>
            <person name="Yamazaki S."/>
            <person name="Fujita N."/>
        </authorList>
    </citation>
    <scope>NUCLEOTIDE SEQUENCE [LARGE SCALE GENOMIC DNA]</scope>
    <source>
        <strain evidence="7 8">NBRC 108243</strain>
    </source>
</reference>
<dbReference type="STRING" id="1223545.GS4_25_00500"/>